<name>A0A6P7G1Y4_DIAVI</name>
<dbReference type="InParanoid" id="A0A6P7G1Y4"/>
<reference evidence="1" key="1">
    <citation type="submission" date="2025-08" db="UniProtKB">
        <authorList>
            <consortium name="RefSeq"/>
        </authorList>
    </citation>
    <scope>IDENTIFICATION</scope>
    <source>
        <tissue evidence="1">Whole insect</tissue>
    </source>
</reference>
<gene>
    <name evidence="1" type="primary">LOC114333389</name>
</gene>
<evidence type="ECO:0000313" key="1">
    <source>
        <dbReference type="RefSeq" id="XP_028139058.1"/>
    </source>
</evidence>
<dbReference type="AlphaFoldDB" id="A0A6P7G1Y4"/>
<sequence>MINALSSSDSSSNDEDIINFIVHLVRPRRVPRFHNRRYQYNYWDDVDFFRRFRLLKPTVLSLLEQIDGEIRSPTVWNHALNPMEMLLITLRYFATGSFLVVMGDFGGIHKSTTSKVIFKVTRASLRNRYLQFPQTADEVTNIQVGFYKIAKFPRVIGALDCTHVKIISPGLVKYLYLL</sequence>
<proteinExistence type="predicted"/>
<organism evidence="1">
    <name type="scientific">Diabrotica virgifera virgifera</name>
    <name type="common">western corn rootworm</name>
    <dbReference type="NCBI Taxonomy" id="50390"/>
    <lineage>
        <taxon>Eukaryota</taxon>
        <taxon>Metazoa</taxon>
        <taxon>Ecdysozoa</taxon>
        <taxon>Arthropoda</taxon>
        <taxon>Hexapoda</taxon>
        <taxon>Insecta</taxon>
        <taxon>Pterygota</taxon>
        <taxon>Neoptera</taxon>
        <taxon>Endopterygota</taxon>
        <taxon>Coleoptera</taxon>
        <taxon>Polyphaga</taxon>
        <taxon>Cucujiformia</taxon>
        <taxon>Chrysomeloidea</taxon>
        <taxon>Chrysomelidae</taxon>
        <taxon>Galerucinae</taxon>
        <taxon>Diabroticina</taxon>
        <taxon>Diabroticites</taxon>
        <taxon>Diabrotica</taxon>
    </lineage>
</organism>
<accession>A0A6P7G1Y4</accession>
<protein>
    <submittedName>
        <fullName evidence="1">Nuclease HARBI1</fullName>
    </submittedName>
</protein>
<dbReference type="RefSeq" id="XP_028139058.1">
    <property type="nucleotide sequence ID" value="XM_028283257.1"/>
</dbReference>